<dbReference type="Pfam" id="PF04229">
    <property type="entry name" value="GrpB"/>
    <property type="match status" value="1"/>
</dbReference>
<dbReference type="PANTHER" id="PTHR34822">
    <property type="entry name" value="GRPB DOMAIN PROTEIN (AFU_ORTHOLOGUE AFUA_1G01530)"/>
    <property type="match status" value="1"/>
</dbReference>
<dbReference type="EMBL" id="CP032418">
    <property type="protein sequence ID" value="AYC30087.1"/>
    <property type="molecule type" value="Genomic_DNA"/>
</dbReference>
<sequence length="170" mass="20086">MKVRLTEYTDEWPRRFQEEIERIENHLPIDGMKWEHFESTSVKGMKAKPVIDIICIVPTIEQVDEHIPFFESMGYESIGVYGITGRRFFRKGGENRTHHLHIYGEGNSEIARHLAVRDYLRAHPVEVDLYSAKKEELANQFDETTEYSKAKHYFVSALEKRALKWKQEQT</sequence>
<dbReference type="AlphaFoldDB" id="A0A385YW16"/>
<organism evidence="1 2">
    <name type="scientific">Paenisporosarcina cavernae</name>
    <dbReference type="NCBI Taxonomy" id="2320858"/>
    <lineage>
        <taxon>Bacteria</taxon>
        <taxon>Bacillati</taxon>
        <taxon>Bacillota</taxon>
        <taxon>Bacilli</taxon>
        <taxon>Bacillales</taxon>
        <taxon>Caryophanaceae</taxon>
        <taxon>Paenisporosarcina</taxon>
    </lineage>
</organism>
<protein>
    <submittedName>
        <fullName evidence="1">GrpB family protein</fullName>
    </submittedName>
</protein>
<evidence type="ECO:0000313" key="2">
    <source>
        <dbReference type="Proteomes" id="UP000265725"/>
    </source>
</evidence>
<evidence type="ECO:0000313" key="1">
    <source>
        <dbReference type="EMBL" id="AYC30087.1"/>
    </source>
</evidence>
<reference evidence="2" key="1">
    <citation type="submission" date="2018-09" db="EMBL/GenBank/DDBJ databases">
        <authorList>
            <person name="Zhu H."/>
        </authorList>
    </citation>
    <scope>NUCLEOTIDE SEQUENCE [LARGE SCALE GENOMIC DNA]</scope>
    <source>
        <strain evidence="2">K2R23-3</strain>
    </source>
</reference>
<dbReference type="SUPFAM" id="SSF81301">
    <property type="entry name" value="Nucleotidyltransferase"/>
    <property type="match status" value="1"/>
</dbReference>
<dbReference type="RefSeq" id="WP_119883804.1">
    <property type="nucleotide sequence ID" value="NZ_CP032418.1"/>
</dbReference>
<accession>A0A385YW16</accession>
<dbReference type="Proteomes" id="UP000265725">
    <property type="component" value="Chromosome"/>
</dbReference>
<dbReference type="InterPro" id="IPR007344">
    <property type="entry name" value="GrpB/CoaE"/>
</dbReference>
<gene>
    <name evidence="1" type="ORF">D3873_09455</name>
</gene>
<dbReference type="InterPro" id="IPR043519">
    <property type="entry name" value="NT_sf"/>
</dbReference>
<keyword evidence="2" id="KW-1185">Reference proteome</keyword>
<dbReference type="OrthoDB" id="9799092at2"/>
<dbReference type="PANTHER" id="PTHR34822:SF1">
    <property type="entry name" value="GRPB FAMILY PROTEIN"/>
    <property type="match status" value="1"/>
</dbReference>
<dbReference type="KEGG" id="paek:D3873_09455"/>
<proteinExistence type="predicted"/>
<dbReference type="Gene3D" id="3.30.460.10">
    <property type="entry name" value="Beta Polymerase, domain 2"/>
    <property type="match status" value="1"/>
</dbReference>
<name>A0A385YW16_9BACL</name>